<accession>A0AAP4BCX3</accession>
<dbReference type="InterPro" id="IPR000843">
    <property type="entry name" value="HTH_LacI"/>
</dbReference>
<dbReference type="Proteomes" id="UP001300383">
    <property type="component" value="Unassembled WGS sequence"/>
</dbReference>
<dbReference type="CDD" id="cd01392">
    <property type="entry name" value="HTH_LacI"/>
    <property type="match status" value="1"/>
</dbReference>
<dbReference type="Gene3D" id="1.10.260.40">
    <property type="entry name" value="lambda repressor-like DNA-binding domains"/>
    <property type="match status" value="1"/>
</dbReference>
<evidence type="ECO:0000313" key="6">
    <source>
        <dbReference type="EMBL" id="MDI9243367.1"/>
    </source>
</evidence>
<dbReference type="SUPFAM" id="SSF53822">
    <property type="entry name" value="Periplasmic binding protein-like I"/>
    <property type="match status" value="1"/>
</dbReference>
<dbReference type="SMART" id="SM00354">
    <property type="entry name" value="HTH_LACI"/>
    <property type="match status" value="1"/>
</dbReference>
<dbReference type="SUPFAM" id="SSF47413">
    <property type="entry name" value="lambda repressor-like DNA-binding domains"/>
    <property type="match status" value="1"/>
</dbReference>
<evidence type="ECO:0000256" key="1">
    <source>
        <dbReference type="ARBA" id="ARBA00023015"/>
    </source>
</evidence>
<keyword evidence="3" id="KW-0804">Transcription</keyword>
<dbReference type="RefSeq" id="WP_283231791.1">
    <property type="nucleotide sequence ID" value="NZ_JASGBQ010000032.1"/>
</dbReference>
<keyword evidence="1" id="KW-0805">Transcription regulation</keyword>
<dbReference type="PANTHER" id="PTHR30146">
    <property type="entry name" value="LACI-RELATED TRANSCRIPTIONAL REPRESSOR"/>
    <property type="match status" value="1"/>
</dbReference>
<keyword evidence="2 6" id="KW-0238">DNA-binding</keyword>
<evidence type="ECO:0000259" key="4">
    <source>
        <dbReference type="PROSITE" id="PS50932"/>
    </source>
</evidence>
<dbReference type="Pfam" id="PF00356">
    <property type="entry name" value="LacI"/>
    <property type="match status" value="1"/>
</dbReference>
<evidence type="ECO:0000313" key="7">
    <source>
        <dbReference type="Proteomes" id="UP001300383"/>
    </source>
</evidence>
<dbReference type="GO" id="GO:0000976">
    <property type="term" value="F:transcription cis-regulatory region binding"/>
    <property type="evidence" value="ECO:0007669"/>
    <property type="project" value="TreeGrafter"/>
</dbReference>
<keyword evidence="7" id="KW-1185">Reference proteome</keyword>
<reference evidence="6 7" key="1">
    <citation type="submission" date="2023-05" db="EMBL/GenBank/DDBJ databases">
        <title>[ruminococcus] sp. nov., isolated from a pig farm feces dump.</title>
        <authorList>
            <person name="Chang Y.-H."/>
        </authorList>
    </citation>
    <scope>NUCLEOTIDE SEQUENCE [LARGE SCALE GENOMIC DNA]</scope>
    <source>
        <strain evidence="6 7">YH-rum2234</strain>
    </source>
</reference>
<evidence type="ECO:0000259" key="5">
    <source>
        <dbReference type="PROSITE" id="PS50943"/>
    </source>
</evidence>
<evidence type="ECO:0000256" key="2">
    <source>
        <dbReference type="ARBA" id="ARBA00023125"/>
    </source>
</evidence>
<feature type="domain" description="HTH lacI-type" evidence="4">
    <location>
        <begin position="10"/>
        <end position="64"/>
    </location>
</feature>
<dbReference type="PROSITE" id="PS50932">
    <property type="entry name" value="HTH_LACI_2"/>
    <property type="match status" value="1"/>
</dbReference>
<protein>
    <submittedName>
        <fullName evidence="6">LacI family DNA-binding transcriptional regulator</fullName>
    </submittedName>
</protein>
<dbReference type="AlphaFoldDB" id="A0AAP4BCX3"/>
<dbReference type="PANTHER" id="PTHR30146:SF109">
    <property type="entry name" value="HTH-TYPE TRANSCRIPTIONAL REGULATOR GALS"/>
    <property type="match status" value="1"/>
</dbReference>
<dbReference type="PRINTS" id="PR00036">
    <property type="entry name" value="HTHLACI"/>
</dbReference>
<dbReference type="InterPro" id="IPR046335">
    <property type="entry name" value="LacI/GalR-like_sensor"/>
</dbReference>
<dbReference type="GO" id="GO:0003700">
    <property type="term" value="F:DNA-binding transcription factor activity"/>
    <property type="evidence" value="ECO:0007669"/>
    <property type="project" value="TreeGrafter"/>
</dbReference>
<dbReference type="Pfam" id="PF13377">
    <property type="entry name" value="Peripla_BP_3"/>
    <property type="match status" value="1"/>
</dbReference>
<name>A0AAP4BCX3_9FIRM</name>
<proteinExistence type="predicted"/>
<dbReference type="PROSITE" id="PS50943">
    <property type="entry name" value="HTH_CROC1"/>
    <property type="match status" value="1"/>
</dbReference>
<comment type="caution">
    <text evidence="6">The sequence shown here is derived from an EMBL/GenBank/DDBJ whole genome shotgun (WGS) entry which is preliminary data.</text>
</comment>
<evidence type="ECO:0000256" key="3">
    <source>
        <dbReference type="ARBA" id="ARBA00023163"/>
    </source>
</evidence>
<sequence length="339" mass="37928">MEREKIRKDITIKDVAKRAGVAISTVSRVLNGLDKVSPRTEKKVREAVEELGYVQNVLAVSMVTGQTKTVLMAVPDFTNDFNGSVIQGAEEYLKEQGYTMLICSTKDFGEEDFENLYRRFSKLAEGILVVPANPDRMDYGRWEKPLVLVDVYRPQEDYYTIEIDNAGGTFLLTEELIKNGHRKIALVGGLPDETASGQRVAGYLEALKAYGIPVDKRLMVPGVHFEDTGSRGMERLLDLPEEIRPTGVVAVNNLTCIGCMKALAGRGMRAGREISLAAFDDHLLARYSVPAVTVIERPTIEMGREGARVLLELLRGRRPEQKRLIMESRLLKRDSVKRL</sequence>
<organism evidence="6 7">
    <name type="scientific">Fusibacillus kribbianus</name>
    <dbReference type="NCBI Taxonomy" id="3044208"/>
    <lineage>
        <taxon>Bacteria</taxon>
        <taxon>Bacillati</taxon>
        <taxon>Bacillota</taxon>
        <taxon>Clostridia</taxon>
        <taxon>Lachnospirales</taxon>
        <taxon>Lachnospiraceae</taxon>
        <taxon>Fusibacillus</taxon>
    </lineage>
</organism>
<dbReference type="InterPro" id="IPR028082">
    <property type="entry name" value="Peripla_BP_I"/>
</dbReference>
<dbReference type="InterPro" id="IPR001387">
    <property type="entry name" value="Cro/C1-type_HTH"/>
</dbReference>
<feature type="domain" description="HTH cro/C1-type" evidence="5">
    <location>
        <begin position="1"/>
        <end position="54"/>
    </location>
</feature>
<dbReference type="InterPro" id="IPR010982">
    <property type="entry name" value="Lambda_DNA-bd_dom_sf"/>
</dbReference>
<dbReference type="Gene3D" id="3.40.50.2300">
    <property type="match status" value="2"/>
</dbReference>
<gene>
    <name evidence="6" type="ORF">QJ036_13005</name>
</gene>
<dbReference type="CDD" id="cd06267">
    <property type="entry name" value="PBP1_LacI_sugar_binding-like"/>
    <property type="match status" value="1"/>
</dbReference>
<dbReference type="EMBL" id="JASGBQ010000032">
    <property type="protein sequence ID" value="MDI9243367.1"/>
    <property type="molecule type" value="Genomic_DNA"/>
</dbReference>